<dbReference type="Proteomes" id="UP001149090">
    <property type="component" value="Unassembled WGS sequence"/>
</dbReference>
<dbReference type="SUPFAM" id="SSF50998">
    <property type="entry name" value="Quinoprotein alcohol dehydrogenase-like"/>
    <property type="match status" value="1"/>
</dbReference>
<evidence type="ECO:0000313" key="3">
    <source>
        <dbReference type="EMBL" id="KAJ5079789.1"/>
    </source>
</evidence>
<accession>A0A9Q0LWE6</accession>
<reference evidence="3" key="1">
    <citation type="submission" date="2022-10" db="EMBL/GenBank/DDBJ databases">
        <title>Novel sulphate-reducing endosymbionts in the free-living metamonad Anaeramoeba.</title>
        <authorList>
            <person name="Jerlstrom-Hultqvist J."/>
            <person name="Cepicka I."/>
            <person name="Gallot-Lavallee L."/>
            <person name="Salas-Leiva D."/>
            <person name="Curtis B.A."/>
            <person name="Zahonova K."/>
            <person name="Pipaliya S."/>
            <person name="Dacks J."/>
            <person name="Roger A.J."/>
        </authorList>
    </citation>
    <scope>NUCLEOTIDE SEQUENCE</scope>
    <source>
        <strain evidence="3">BMAN</strain>
    </source>
</reference>
<evidence type="ECO:0000256" key="2">
    <source>
        <dbReference type="SAM" id="SignalP"/>
    </source>
</evidence>
<dbReference type="InterPro" id="IPR011047">
    <property type="entry name" value="Quinoprotein_ADH-like_sf"/>
</dbReference>
<evidence type="ECO:0000313" key="4">
    <source>
        <dbReference type="Proteomes" id="UP001149090"/>
    </source>
</evidence>
<keyword evidence="1" id="KW-1133">Transmembrane helix</keyword>
<evidence type="ECO:0000256" key="1">
    <source>
        <dbReference type="SAM" id="Phobius"/>
    </source>
</evidence>
<name>A0A9Q0LWE6_ANAIG</name>
<keyword evidence="1" id="KW-0812">Transmembrane</keyword>
<comment type="caution">
    <text evidence="3">The sequence shown here is derived from an EMBL/GenBank/DDBJ whole genome shotgun (WGS) entry which is preliminary data.</text>
</comment>
<dbReference type="InterPro" id="IPR036116">
    <property type="entry name" value="FN3_sf"/>
</dbReference>
<dbReference type="EMBL" id="JAPDFW010000022">
    <property type="protein sequence ID" value="KAJ5079789.1"/>
    <property type="molecule type" value="Genomic_DNA"/>
</dbReference>
<dbReference type="Gene3D" id="2.130.10.10">
    <property type="entry name" value="YVTN repeat-like/Quinoprotein amine dehydrogenase"/>
    <property type="match status" value="1"/>
</dbReference>
<dbReference type="SUPFAM" id="SSF49265">
    <property type="entry name" value="Fibronectin type III"/>
    <property type="match status" value="1"/>
</dbReference>
<organism evidence="3 4">
    <name type="scientific">Anaeramoeba ignava</name>
    <name type="common">Anaerobic marine amoeba</name>
    <dbReference type="NCBI Taxonomy" id="1746090"/>
    <lineage>
        <taxon>Eukaryota</taxon>
        <taxon>Metamonada</taxon>
        <taxon>Anaeramoebidae</taxon>
        <taxon>Anaeramoeba</taxon>
    </lineage>
</organism>
<protein>
    <submittedName>
        <fullName evidence="3">Fasciclin-2-like protein</fullName>
    </submittedName>
</protein>
<dbReference type="InterPro" id="IPR015943">
    <property type="entry name" value="WD40/YVTN_repeat-like_dom_sf"/>
</dbReference>
<sequence length="1762" mass="199101">MKKLLFFFGFFFFISFIKSELTLNQELYFPEGIEYPTYSFIDASNQLVYFADDPWGMDEYVLEGKLYKFNMSTLDLIDSLDLGIWGVGSGVFDTENNLAYFGSDSSPSQISKVDLNTFQVVGVLTLGTYYGFESAQIDIENQKAYFVSYYPAQVIKIDLNTFQQEGDPLELNYEYGFGSVIDLENNILYVSGENDYNYYSLIFKINLTDFTIIADLDLTEYDVYRASQGFLGVSKEFLYFGNYDYPFLVVKIDVETFSYDDALELEDYEWCVAAAIDENENTGYFVTEDPAIVRVDLDSFSFIDGEYLDGYSYSSTASFDFQYNYSFISLAYAEIIKFDLTKFQQEIEFLEPLFIQVQYILLDEPNQTIYLLFENYEYIIISKVDIESFQMIDYVILDYYDDIYAGDIDIQNGFLYYFIDDSGILVLKVDMFNLTNMEYVDIDSSGYVDDAVYDPNNNLLYLAYFDDDEVLLFLTLSCPDLEILDSIYIGDAEFYYFRFDYSTGYIYSYFEYWETEEEGDYIIKISTPDLNITDFINITSYDISTMSLDQANQRMYFGTRTGRYRKNQEEKLEDSMFSEICSIDLNYMEMISCQEVSGVYDFTDSFIDGDGNFGFFFTEFEDDFEELITAVIQLDLIQNTIELDVLDEYFDYPFGIFDPTTNFYYLTAWGNYPVPLAQFSIEEPLVPNVYLFGCNSLFSKFECYWFQIENDEQLQYQINYGFNWTIIEDPVLIDGFDVRYQEFNSSFYPNITGNEYYSIQIRACNLTLNECGKPSSIYDLITRIDSVKNYDLDGYYDYIDIFWDYPDVEIIEGIPNLDHYEVSIQKETDLPSNFSINDSSATYIKVDELEFGYTYYVSMWACSTEECEDEEKGEVVSSSISTGFPNVNSFDCVVSDVLVIDCSWLKPSTSGTPSYYTFTYVATTKEDSDTYYPNSTNQSFRANFQVEEYKINVSGCNSNDFCGLISTVNVTTERLQPPIIKQSISQIEEIKLIFTELTQGRGYLISSNNGTNWQNFTTLYSNETDMIGTLSPLSGNYEYLISIRGCTDSSCGIDYLGLPTSPISISPKLGNVMITCVPLLYGFYCDWEPLDLSIGLRGYSLSFNSTSKCLSIFETSYSKTELFGGANYEISIFASADSNCSYNEYSGNNTTLSITTSRLPPPLINQSISKIEEIEIIFTPQYQEKIKDYLVSINNEIDWQKFTTIQSNGNEMIGTIKPIAGNVEYIVSIKTCTDPNCESEYLGLASSPISITPKLGNISSFNCNSTICGFECNWESLELSTGLKGYSLSFNSTSICLSPSTTSYSKTELFGGANYEISIFASADLNCNYNEYSGLTSTLSLTTLPLSPPTINQSISKIEEIEIIFTKLTLAKTYLVSINNGIDWQKFTTIQSNGNEMIGTIKPLAGNVEYLVSILGCTDKNCESGYLGLASSPISITPKLGNISSFNCNPISCGFECNWESLELSTGLKGYSLSFNSTPICLSPSTTNYPFDSLIGKANYEISIFASADSNCNYNEYSGLNSTLSLTTLPLSAPTINQSISKIEEIEIIFTKLTQAKTYLVSINNRINWQNFTTIQSNGNEMIGTIKPIAGNVEYLVSIRGCTDSSCETQSLGLASSPISITPKLGNMSSINCNSTICGFECNWEALELSTGLKGYSLSYNSINVCLSAAMTSYSVFNLLGDTYYQISIFASADWRCEESNLSGLPIYTSVTTLPAPVETASDSSKDKVISLSVVVPVVVIALIVVLIILIRKSKKNKKENN</sequence>
<keyword evidence="4" id="KW-1185">Reference proteome</keyword>
<proteinExistence type="predicted"/>
<keyword evidence="2" id="KW-0732">Signal</keyword>
<keyword evidence="1" id="KW-0472">Membrane</keyword>
<feature type="transmembrane region" description="Helical" evidence="1">
    <location>
        <begin position="1729"/>
        <end position="1751"/>
    </location>
</feature>
<gene>
    <name evidence="3" type="ORF">M0811_04102</name>
</gene>
<feature type="chain" id="PRO_5040226620" evidence="2">
    <location>
        <begin position="20"/>
        <end position="1762"/>
    </location>
</feature>
<feature type="signal peptide" evidence="2">
    <location>
        <begin position="1"/>
        <end position="19"/>
    </location>
</feature>